<protein>
    <submittedName>
        <fullName evidence="1">Uncharacterized protein</fullName>
    </submittedName>
</protein>
<name>A0A2P2QM82_RHIMU</name>
<evidence type="ECO:0000313" key="1">
    <source>
        <dbReference type="EMBL" id="MBX68061.1"/>
    </source>
</evidence>
<organism evidence="1">
    <name type="scientific">Rhizophora mucronata</name>
    <name type="common">Asiatic mangrove</name>
    <dbReference type="NCBI Taxonomy" id="61149"/>
    <lineage>
        <taxon>Eukaryota</taxon>
        <taxon>Viridiplantae</taxon>
        <taxon>Streptophyta</taxon>
        <taxon>Embryophyta</taxon>
        <taxon>Tracheophyta</taxon>
        <taxon>Spermatophyta</taxon>
        <taxon>Magnoliopsida</taxon>
        <taxon>eudicotyledons</taxon>
        <taxon>Gunneridae</taxon>
        <taxon>Pentapetalae</taxon>
        <taxon>rosids</taxon>
        <taxon>fabids</taxon>
        <taxon>Malpighiales</taxon>
        <taxon>Rhizophoraceae</taxon>
        <taxon>Rhizophora</taxon>
    </lineage>
</organism>
<sequence length="13" mass="1471">MRLSSLECLCTSK</sequence>
<accession>A0A2P2QM82</accession>
<proteinExistence type="predicted"/>
<dbReference type="EMBL" id="GGEC01087577">
    <property type="protein sequence ID" value="MBX68061.1"/>
    <property type="molecule type" value="Transcribed_RNA"/>
</dbReference>
<reference evidence="1" key="1">
    <citation type="submission" date="2018-02" db="EMBL/GenBank/DDBJ databases">
        <title>Rhizophora mucronata_Transcriptome.</title>
        <authorList>
            <person name="Meera S.P."/>
            <person name="Sreeshan A."/>
            <person name="Augustine A."/>
        </authorList>
    </citation>
    <scope>NUCLEOTIDE SEQUENCE</scope>
    <source>
        <tissue evidence="1">Leaf</tissue>
    </source>
</reference>